<evidence type="ECO:0000259" key="2">
    <source>
        <dbReference type="SMART" id="SM01321"/>
    </source>
</evidence>
<dbReference type="GO" id="GO:0006313">
    <property type="term" value="P:DNA transposition"/>
    <property type="evidence" value="ECO:0007669"/>
    <property type="project" value="InterPro"/>
</dbReference>
<comment type="caution">
    <text evidence="3">The sequence shown here is derived from an EMBL/GenBank/DDBJ whole genome shotgun (WGS) entry which is preliminary data.</text>
</comment>
<feature type="region of interest" description="Disordered" evidence="1">
    <location>
        <begin position="211"/>
        <end position="238"/>
    </location>
</feature>
<sequence length="264" mass="30742">MSRKPRNLQAGYSYHVTTRCNNREFKLSKRECREVFLYAINKALSKYKFKLYALCIMSNHVHYLIEPAQPEDLPKIMHFLNWYTAMCFNRMLGRTGHFWEKRYFCDGFPPSDIDRALNTLRYIHGNPKTAKMRSGFFYDFSNYGSYERLTDDGLTQWHPAFLKLGDSLEDCARKYKGFCQRYKPKEKTAPTRCHWGSKLLAGVHLSSAKSSSTIERRKKASGEKIAASPTASPTCQVTESPELTRIVRQFIEANRAPWQAEKDF</sequence>
<evidence type="ECO:0000313" key="3">
    <source>
        <dbReference type="EMBL" id="TRU85803.1"/>
    </source>
</evidence>
<organism evidence="3 4">
    <name type="scientific">Microcystis novacekii Mn_MB_F_20050700_S1D</name>
    <dbReference type="NCBI Taxonomy" id="2486266"/>
    <lineage>
        <taxon>Bacteria</taxon>
        <taxon>Bacillati</taxon>
        <taxon>Cyanobacteriota</taxon>
        <taxon>Cyanophyceae</taxon>
        <taxon>Oscillatoriophycideae</taxon>
        <taxon>Chroococcales</taxon>
        <taxon>Microcystaceae</taxon>
        <taxon>Microcystis</taxon>
    </lineage>
</organism>
<dbReference type="SMART" id="SM01321">
    <property type="entry name" value="Y1_Tnp"/>
    <property type="match status" value="1"/>
</dbReference>
<dbReference type="InterPro" id="IPR036515">
    <property type="entry name" value="Transposase_17_sf"/>
</dbReference>
<dbReference type="SUPFAM" id="SSF143422">
    <property type="entry name" value="Transposase IS200-like"/>
    <property type="match status" value="1"/>
</dbReference>
<accession>A0A552IQV7</accession>
<dbReference type="Gene3D" id="3.30.70.1290">
    <property type="entry name" value="Transposase IS200-like"/>
    <property type="match status" value="1"/>
</dbReference>
<evidence type="ECO:0000313" key="4">
    <source>
        <dbReference type="Proteomes" id="UP000319191"/>
    </source>
</evidence>
<evidence type="ECO:0000256" key="1">
    <source>
        <dbReference type="SAM" id="MobiDB-lite"/>
    </source>
</evidence>
<protein>
    <submittedName>
        <fullName evidence="3">Transposase</fullName>
    </submittedName>
</protein>
<dbReference type="AlphaFoldDB" id="A0A552IQV7"/>
<dbReference type="PANTHER" id="PTHR34322">
    <property type="entry name" value="TRANSPOSASE, Y1_TNP DOMAIN-CONTAINING"/>
    <property type="match status" value="1"/>
</dbReference>
<reference evidence="3 4" key="1">
    <citation type="submission" date="2019-01" db="EMBL/GenBank/DDBJ databases">
        <title>Coherence of Microcystis species and biogeography revealed through population genomics.</title>
        <authorList>
            <person name="Perez-Carrascal O.M."/>
            <person name="Terrat Y."/>
            <person name="Giani A."/>
            <person name="Fortin N."/>
            <person name="Tromas N."/>
            <person name="Shapiro B.J."/>
        </authorList>
    </citation>
    <scope>NUCLEOTIDE SEQUENCE [LARGE SCALE GENOMIC DNA]</scope>
    <source>
        <strain evidence="3">Mn_MB_F_20050700_S1D</strain>
    </source>
</reference>
<gene>
    <name evidence="3" type="ORF">EWV54_15465</name>
</gene>
<dbReference type="EMBL" id="SFAV01000211">
    <property type="protein sequence ID" value="TRU85803.1"/>
    <property type="molecule type" value="Genomic_DNA"/>
</dbReference>
<dbReference type="Pfam" id="PF01797">
    <property type="entry name" value="Y1_Tnp"/>
    <property type="match status" value="1"/>
</dbReference>
<dbReference type="GO" id="GO:0004803">
    <property type="term" value="F:transposase activity"/>
    <property type="evidence" value="ECO:0007669"/>
    <property type="project" value="InterPro"/>
</dbReference>
<dbReference type="InterPro" id="IPR002686">
    <property type="entry name" value="Transposase_17"/>
</dbReference>
<dbReference type="Proteomes" id="UP000319191">
    <property type="component" value="Unassembled WGS sequence"/>
</dbReference>
<name>A0A552IQV7_9CHRO</name>
<dbReference type="PANTHER" id="PTHR34322:SF2">
    <property type="entry name" value="TRANSPOSASE IS200-LIKE DOMAIN-CONTAINING PROTEIN"/>
    <property type="match status" value="1"/>
</dbReference>
<feature type="domain" description="Transposase IS200-like" evidence="2">
    <location>
        <begin position="9"/>
        <end position="126"/>
    </location>
</feature>
<dbReference type="GO" id="GO:0003677">
    <property type="term" value="F:DNA binding"/>
    <property type="evidence" value="ECO:0007669"/>
    <property type="project" value="InterPro"/>
</dbReference>
<feature type="compositionally biased region" description="Polar residues" evidence="1">
    <location>
        <begin position="229"/>
        <end position="238"/>
    </location>
</feature>
<proteinExistence type="predicted"/>